<sequence length="188" mass="21747">MTDLNYNVGRNQAAKLIGVSTRTIDRYVKKGRLSYNKIGNKIMLCEKELLELQSTFEQTQDSFSQVIVSGQVDDEQNITNQDNQSQDFQNQLSSLVNLIKEKDEQLENKNAIIFNMQHNIGILEAKLKNSVALPDYTQEKDKLYQKNKEISFEKESIQQELKSTKIKNLIYLSVLVFLVLLIIFFIFS</sequence>
<evidence type="ECO:0000313" key="4">
    <source>
        <dbReference type="Proteomes" id="UP000680365"/>
    </source>
</evidence>
<dbReference type="RefSeq" id="WP_213348059.1">
    <property type="nucleotide sequence ID" value="NZ_JAEDAM010000002.1"/>
</dbReference>
<dbReference type="SUPFAM" id="SSF46955">
    <property type="entry name" value="Putative DNA-binding domain"/>
    <property type="match status" value="1"/>
</dbReference>
<dbReference type="EMBL" id="JAEDAM010000002">
    <property type="protein sequence ID" value="MBS8121487.1"/>
    <property type="molecule type" value="Genomic_DNA"/>
</dbReference>
<accession>A0ABS5QJN5</accession>
<gene>
    <name evidence="3" type="ORF">VAMP_5n121</name>
</gene>
<keyword evidence="1" id="KW-1133">Transmembrane helix</keyword>
<dbReference type="InterPro" id="IPR009061">
    <property type="entry name" value="DNA-bd_dom_put_sf"/>
</dbReference>
<evidence type="ECO:0000256" key="1">
    <source>
        <dbReference type="SAM" id="Phobius"/>
    </source>
</evidence>
<dbReference type="Proteomes" id="UP000680365">
    <property type="component" value="Unassembled WGS sequence"/>
</dbReference>
<feature type="transmembrane region" description="Helical" evidence="1">
    <location>
        <begin position="169"/>
        <end position="187"/>
    </location>
</feature>
<reference evidence="3 4" key="1">
    <citation type="journal article" date="2021" name="Nat. Commun.">
        <title>Reductive evolution and unique predatory mode in the CPR bacterium Vampirococcus lugosii.</title>
        <authorList>
            <person name="Moreira D."/>
            <person name="Zivanovic Y."/>
            <person name="Lopez-Archilla A.I."/>
            <person name="Iniesto M."/>
            <person name="Lopez-Garcia P."/>
        </authorList>
    </citation>
    <scope>NUCLEOTIDE SEQUENCE [LARGE SCALE GENOMIC DNA]</scope>
    <source>
        <strain evidence="3">Chiprana</strain>
    </source>
</reference>
<dbReference type="Pfam" id="PF12728">
    <property type="entry name" value="HTH_17"/>
    <property type="match status" value="1"/>
</dbReference>
<keyword evidence="1" id="KW-0812">Transmembrane</keyword>
<feature type="domain" description="Helix-turn-helix" evidence="2">
    <location>
        <begin position="11"/>
        <end position="52"/>
    </location>
</feature>
<name>A0ABS5QJN5_9BACT</name>
<organism evidence="3 4">
    <name type="scientific">Candidatus Vampirococcus lugosii</name>
    <dbReference type="NCBI Taxonomy" id="2789015"/>
    <lineage>
        <taxon>Bacteria</taxon>
        <taxon>Candidatus Absconditibacteriota</taxon>
        <taxon>Vampirococcus</taxon>
    </lineage>
</organism>
<evidence type="ECO:0000259" key="2">
    <source>
        <dbReference type="Pfam" id="PF12728"/>
    </source>
</evidence>
<keyword evidence="4" id="KW-1185">Reference proteome</keyword>
<comment type="caution">
    <text evidence="3">The sequence shown here is derived from an EMBL/GenBank/DDBJ whole genome shotgun (WGS) entry which is preliminary data.</text>
</comment>
<evidence type="ECO:0000313" key="3">
    <source>
        <dbReference type="EMBL" id="MBS8121487.1"/>
    </source>
</evidence>
<keyword evidence="1" id="KW-0472">Membrane</keyword>
<dbReference type="InterPro" id="IPR041657">
    <property type="entry name" value="HTH_17"/>
</dbReference>
<protein>
    <recommendedName>
        <fullName evidence="2">Helix-turn-helix domain-containing protein</fullName>
    </recommendedName>
</protein>
<proteinExistence type="predicted"/>